<evidence type="ECO:0008006" key="4">
    <source>
        <dbReference type="Google" id="ProtNLM"/>
    </source>
</evidence>
<protein>
    <recommendedName>
        <fullName evidence="4">VWFA domain-containing protein</fullName>
    </recommendedName>
</protein>
<proteinExistence type="predicted"/>
<dbReference type="Proteomes" id="UP000239724">
    <property type="component" value="Unassembled WGS sequence"/>
</dbReference>
<feature type="compositionally biased region" description="Pro residues" evidence="1">
    <location>
        <begin position="13"/>
        <end position="27"/>
    </location>
</feature>
<dbReference type="InterPro" id="IPR036465">
    <property type="entry name" value="vWFA_dom_sf"/>
</dbReference>
<comment type="caution">
    <text evidence="2">The sequence shown here is derived from an EMBL/GenBank/DDBJ whole genome shotgun (WGS) entry which is preliminary data.</text>
</comment>
<organism evidence="2 3">
    <name type="scientific">Rhodopila globiformis</name>
    <name type="common">Rhodopseudomonas globiformis</name>
    <dbReference type="NCBI Taxonomy" id="1071"/>
    <lineage>
        <taxon>Bacteria</taxon>
        <taxon>Pseudomonadati</taxon>
        <taxon>Pseudomonadota</taxon>
        <taxon>Alphaproteobacteria</taxon>
        <taxon>Acetobacterales</taxon>
        <taxon>Acetobacteraceae</taxon>
        <taxon>Rhodopila</taxon>
    </lineage>
</organism>
<evidence type="ECO:0000256" key="1">
    <source>
        <dbReference type="SAM" id="MobiDB-lite"/>
    </source>
</evidence>
<reference evidence="2 3" key="1">
    <citation type="journal article" date="2018" name="Arch. Microbiol.">
        <title>New insights into the metabolic potential of the phototrophic purple bacterium Rhodopila globiformis DSM 161(T) from its draft genome sequence and evidence for a vanadium-dependent nitrogenase.</title>
        <authorList>
            <person name="Imhoff J.F."/>
            <person name="Rahn T."/>
            <person name="Kunzel S."/>
            <person name="Neulinger S.C."/>
        </authorList>
    </citation>
    <scope>NUCLEOTIDE SEQUENCE [LARGE SCALE GENOMIC DNA]</scope>
    <source>
        <strain evidence="2 3">DSM 161</strain>
    </source>
</reference>
<dbReference type="EMBL" id="NHRY01000204">
    <property type="protein sequence ID" value="PPQ30816.1"/>
    <property type="molecule type" value="Genomic_DNA"/>
</dbReference>
<gene>
    <name evidence="2" type="ORF">CCS01_18595</name>
</gene>
<dbReference type="AlphaFoldDB" id="A0A2S6N874"/>
<name>A0A2S6N874_RHOGL</name>
<evidence type="ECO:0000313" key="3">
    <source>
        <dbReference type="Proteomes" id="UP000239724"/>
    </source>
</evidence>
<evidence type="ECO:0000313" key="2">
    <source>
        <dbReference type="EMBL" id="PPQ30816.1"/>
    </source>
</evidence>
<accession>A0A2S6N874</accession>
<feature type="region of interest" description="Disordered" evidence="1">
    <location>
        <begin position="1"/>
        <end position="29"/>
    </location>
</feature>
<keyword evidence="3" id="KW-1185">Reference proteome</keyword>
<dbReference type="SUPFAM" id="SSF53300">
    <property type="entry name" value="vWA-like"/>
    <property type="match status" value="1"/>
</dbReference>
<sequence length="272" mass="28311">MTDKPNFILVPDDAPPPQPPVPVPPPRGQGGGLLATLRTMASGVIAAATSAAPAVLAQLTHAEPPADTGAPPRPRLVFAVDATASREPAWAAARRVTDALVKALPGELDVALAVHGGGRVHTFTSFTGNANTLRDRAAGITCVSGLTRLLPILSASVKAPGVRVVVYVGDVFEESLAQGRQIADSMAARGTKLIVLHDTADPAARRDAEMFWDLARRTGGCVLPFDATASDRLRDLLSAVAVYAVGGEKLLRERREALPGAVALLEHLGKRG</sequence>